<dbReference type="InterPro" id="IPR001296">
    <property type="entry name" value="Glyco_trans_1"/>
</dbReference>
<dbReference type="Pfam" id="PF00534">
    <property type="entry name" value="Glycos_transf_1"/>
    <property type="match status" value="1"/>
</dbReference>
<proteinExistence type="predicted"/>
<dbReference type="AlphaFoldDB" id="A0A7C3ZWU5"/>
<evidence type="ECO:0000259" key="2">
    <source>
        <dbReference type="Pfam" id="PF00534"/>
    </source>
</evidence>
<dbReference type="Pfam" id="PF13579">
    <property type="entry name" value="Glyco_trans_4_4"/>
    <property type="match status" value="1"/>
</dbReference>
<dbReference type="GO" id="GO:0009103">
    <property type="term" value="P:lipopolysaccharide biosynthetic process"/>
    <property type="evidence" value="ECO:0007669"/>
    <property type="project" value="TreeGrafter"/>
</dbReference>
<name>A0A7C3ZWU5_9CYAN</name>
<evidence type="ECO:0000259" key="3">
    <source>
        <dbReference type="Pfam" id="PF13579"/>
    </source>
</evidence>
<protein>
    <submittedName>
        <fullName evidence="4">Glycosyltransferase WbuB</fullName>
    </submittedName>
</protein>
<evidence type="ECO:0000313" key="4">
    <source>
        <dbReference type="EMBL" id="HGG01709.1"/>
    </source>
</evidence>
<feature type="domain" description="Glycosyltransferase subfamily 4-like N-terminal" evidence="3">
    <location>
        <begin position="49"/>
        <end position="214"/>
    </location>
</feature>
<dbReference type="GO" id="GO:0016757">
    <property type="term" value="F:glycosyltransferase activity"/>
    <property type="evidence" value="ECO:0007669"/>
    <property type="project" value="InterPro"/>
</dbReference>
<organism evidence="4">
    <name type="scientific">Planktothricoides sp. SpSt-374</name>
    <dbReference type="NCBI Taxonomy" id="2282167"/>
    <lineage>
        <taxon>Bacteria</taxon>
        <taxon>Bacillati</taxon>
        <taxon>Cyanobacteriota</taxon>
        <taxon>Cyanophyceae</taxon>
        <taxon>Oscillatoriophycideae</taxon>
        <taxon>Oscillatoriales</taxon>
        <taxon>Oscillatoriaceae</taxon>
        <taxon>Planktothricoides</taxon>
    </lineage>
</organism>
<dbReference type="EMBL" id="DSPX01000138">
    <property type="protein sequence ID" value="HGG01709.1"/>
    <property type="molecule type" value="Genomic_DNA"/>
</dbReference>
<dbReference type="Gene3D" id="3.40.50.2000">
    <property type="entry name" value="Glycogen Phosphorylase B"/>
    <property type="match status" value="2"/>
</dbReference>
<dbReference type="CDD" id="cd03794">
    <property type="entry name" value="GT4_WbuB-like"/>
    <property type="match status" value="1"/>
</dbReference>
<dbReference type="PANTHER" id="PTHR46401:SF2">
    <property type="entry name" value="GLYCOSYLTRANSFERASE WBBK-RELATED"/>
    <property type="match status" value="1"/>
</dbReference>
<feature type="domain" description="Glycosyl transferase family 1" evidence="2">
    <location>
        <begin position="246"/>
        <end position="411"/>
    </location>
</feature>
<evidence type="ECO:0000256" key="1">
    <source>
        <dbReference type="ARBA" id="ARBA00022679"/>
    </source>
</evidence>
<dbReference type="InterPro" id="IPR028098">
    <property type="entry name" value="Glyco_trans_4-like_N"/>
</dbReference>
<sequence>MFRKAINSTEIKTKNLISRIKKYTKFPRNSSFELSIITQFYPPDYAATGQFIQELAHHLGRQGMRVSIFTGQPGYAFQTEAAPKIEKVEPLRIQRSRTSRIWPHRIRGRAFNGLLFCLRTGLHLLKTCHRGDVLLLTTEPPYLPILGLFANLCFGLPYVCLLYDLYPDAAVELKVIPPKHWLVKLWDGINRLIWKRAQSIIVLSSTMKDRVVAKCPEIKDKISVIHSWADPNWIKPVDKPKNWFAQQYNLTDKFTVLYSGNMGRCHDMDTIMAAAEELRDEAVKFVFIGAGAKAKDCQDQADQLGLTNCLFLPYQDKEVIPYSLTACDLSLVSISKGLEGVIAPSKLYGILAAGRPVAAICEPHSYLRQLIADARCGVAVDNGDGQGLADWIRRLAREPELANRLGIAGRQYLKQHFTPEIIAGQYAQVLHPHPTQIRQKGHFLESLS</sequence>
<dbReference type="SUPFAM" id="SSF53756">
    <property type="entry name" value="UDP-Glycosyltransferase/glycogen phosphorylase"/>
    <property type="match status" value="1"/>
</dbReference>
<keyword evidence="1 4" id="KW-0808">Transferase</keyword>
<accession>A0A7C3ZWU5</accession>
<dbReference type="PANTHER" id="PTHR46401">
    <property type="entry name" value="GLYCOSYLTRANSFERASE WBBK-RELATED"/>
    <property type="match status" value="1"/>
</dbReference>
<gene>
    <name evidence="4" type="ORF">ENR15_13915</name>
</gene>
<reference evidence="4" key="1">
    <citation type="journal article" date="2020" name="mSystems">
        <title>Genome- and Community-Level Interaction Insights into Carbon Utilization and Element Cycling Functions of Hydrothermarchaeota in Hydrothermal Sediment.</title>
        <authorList>
            <person name="Zhou Z."/>
            <person name="Liu Y."/>
            <person name="Xu W."/>
            <person name="Pan J."/>
            <person name="Luo Z.H."/>
            <person name="Li M."/>
        </authorList>
    </citation>
    <scope>NUCLEOTIDE SEQUENCE [LARGE SCALE GENOMIC DNA]</scope>
    <source>
        <strain evidence="4">SpSt-374</strain>
    </source>
</reference>
<comment type="caution">
    <text evidence="4">The sequence shown here is derived from an EMBL/GenBank/DDBJ whole genome shotgun (WGS) entry which is preliminary data.</text>
</comment>